<dbReference type="GO" id="GO:0000395">
    <property type="term" value="P:mRNA 5'-splice site recognition"/>
    <property type="evidence" value="ECO:0007669"/>
    <property type="project" value="TreeGrafter"/>
</dbReference>
<evidence type="ECO:0000256" key="3">
    <source>
        <dbReference type="ARBA" id="ARBA00022737"/>
    </source>
</evidence>
<keyword evidence="8" id="KW-1185">Reference proteome</keyword>
<gene>
    <name evidence="7" type="ORF">BN980_GECA06s05158g</name>
</gene>
<comment type="subcellular location">
    <subcellularLocation>
        <location evidence="1">Nucleus</location>
    </subcellularLocation>
</comment>
<dbReference type="PANTHER" id="PTHR17204:SF5">
    <property type="entry name" value="PRE-MRNA-PROCESSING FACTOR 39"/>
    <property type="match status" value="1"/>
</dbReference>
<dbReference type="PANTHER" id="PTHR17204">
    <property type="entry name" value="PRE-MRNA PROCESSING PROTEIN PRP39-RELATED"/>
    <property type="match status" value="1"/>
</dbReference>
<evidence type="ECO:0000313" key="7">
    <source>
        <dbReference type="EMBL" id="CDO54135.1"/>
    </source>
</evidence>
<comment type="caution">
    <text evidence="7">The sequence shown here is derived from an EMBL/GenBank/DDBJ whole genome shotgun (WGS) entry which is preliminary data.</text>
</comment>
<dbReference type="STRING" id="1173061.A0A0J9XAD5"/>
<dbReference type="GO" id="GO:0030627">
    <property type="term" value="F:pre-mRNA 5'-splice site binding"/>
    <property type="evidence" value="ECO:0007669"/>
    <property type="project" value="TreeGrafter"/>
</dbReference>
<accession>A0A0J9XAD5</accession>
<keyword evidence="4" id="KW-0508">mRNA splicing</keyword>
<keyword evidence="2" id="KW-0507">mRNA processing</keyword>
<dbReference type="InterPro" id="IPR011990">
    <property type="entry name" value="TPR-like_helical_dom_sf"/>
</dbReference>
<dbReference type="InterPro" id="IPR003107">
    <property type="entry name" value="HAT"/>
</dbReference>
<evidence type="ECO:0000256" key="1">
    <source>
        <dbReference type="ARBA" id="ARBA00004123"/>
    </source>
</evidence>
<evidence type="ECO:0000256" key="5">
    <source>
        <dbReference type="ARBA" id="ARBA00023242"/>
    </source>
</evidence>
<dbReference type="EMBL" id="CCBN010000006">
    <property type="protein sequence ID" value="CDO54135.1"/>
    <property type="molecule type" value="Genomic_DNA"/>
</dbReference>
<dbReference type="Pfam" id="PF23241">
    <property type="entry name" value="HAT_PRP39_C"/>
    <property type="match status" value="1"/>
</dbReference>
<dbReference type="InterPro" id="IPR059164">
    <property type="entry name" value="HAT_PRP39_C"/>
</dbReference>
<evidence type="ECO:0000256" key="2">
    <source>
        <dbReference type="ARBA" id="ARBA00022664"/>
    </source>
</evidence>
<evidence type="ECO:0000256" key="4">
    <source>
        <dbReference type="ARBA" id="ARBA00023187"/>
    </source>
</evidence>
<sequence>MDTDLLVLPREDPEWQKANEAVNADPDNLELWETLIETTERLQSAASRQIQAKYTSAAAQQNEFPQVYNAIKDTTRATYDRFLERFVLLFGYWIKYAELEVGFAREMGDKDGGAAGRVYERSVAAFPASVDLWVSYLSFLETRPQVSETVRRGLFERGADLIGRDFLSHPFWDKYIDFEEHLDPAGERLLWLLARIVQIPLHQYARYYEKFVDVLGKYKGEKHDELIALAPLPAGSEANYSSGDVAAHYAIVFQNTQQGTNDRWLYESKISRSYFHVLELEQDQINNWNEYLRWEIAQGDSAQIRSLFERALIAAALYDSFWLMYIRWTLRLANTIEDPTDKEILMEEVRNIFRRATTTFVPIARPFIRYQYGLFEESQGEIVVARDIFASIQKQFPDQEEPYIYRVDFEKRVNGIEAAIAYIDTLLQPSATATAASKITPPVRDEPVVSAAAVKSCLSALQGNLYASANNAVRARAVFKQATNKNLSSKYLLINYLEFELREALHLLRFPSPNNSFQAQVQQYVHPLWANLVALRSQIPPYVVADLSRLYADFLDRTGPAAPWAARTAFGEIDIEVSGPFVKRARTLGKLSDGSLPGAAHTLQKLRYENGHPGVEINPIKARGQENNEQHLFGRYLNPQNGLSSY</sequence>
<dbReference type="GO" id="GO:0000243">
    <property type="term" value="C:commitment complex"/>
    <property type="evidence" value="ECO:0007669"/>
    <property type="project" value="TreeGrafter"/>
</dbReference>
<dbReference type="GO" id="GO:0071004">
    <property type="term" value="C:U2-type prespliceosome"/>
    <property type="evidence" value="ECO:0007669"/>
    <property type="project" value="TreeGrafter"/>
</dbReference>
<dbReference type="Pfam" id="PF23240">
    <property type="entry name" value="HAT_PRP39_N"/>
    <property type="match status" value="1"/>
</dbReference>
<dbReference type="OrthoDB" id="4095917at2759"/>
<dbReference type="GO" id="GO:0005685">
    <property type="term" value="C:U1 snRNP"/>
    <property type="evidence" value="ECO:0007669"/>
    <property type="project" value="TreeGrafter"/>
</dbReference>
<evidence type="ECO:0000313" key="8">
    <source>
        <dbReference type="Proteomes" id="UP000242525"/>
    </source>
</evidence>
<evidence type="ECO:0000256" key="6">
    <source>
        <dbReference type="ARBA" id="ARBA00038019"/>
    </source>
</evidence>
<dbReference type="Proteomes" id="UP000242525">
    <property type="component" value="Unassembled WGS sequence"/>
</dbReference>
<protein>
    <submittedName>
        <fullName evidence="7">Similar to Saccharomyces cerevisiae YML046W PRP39 U1 snRNP protein involved in splicing</fullName>
    </submittedName>
</protein>
<dbReference type="SUPFAM" id="SSF48452">
    <property type="entry name" value="TPR-like"/>
    <property type="match status" value="1"/>
</dbReference>
<keyword evidence="3" id="KW-0677">Repeat</keyword>
<dbReference type="AlphaFoldDB" id="A0A0J9XAD5"/>
<reference evidence="7" key="1">
    <citation type="submission" date="2014-03" db="EMBL/GenBank/DDBJ databases">
        <authorList>
            <person name="Casaregola S."/>
        </authorList>
    </citation>
    <scope>NUCLEOTIDE SEQUENCE [LARGE SCALE GENOMIC DNA]</scope>
    <source>
        <strain evidence="7">CLIB 918</strain>
    </source>
</reference>
<name>A0A0J9XAD5_GEOCN</name>
<dbReference type="SMART" id="SM00386">
    <property type="entry name" value="HAT"/>
    <property type="match status" value="6"/>
</dbReference>
<comment type="similarity">
    <text evidence="6">Belongs to the PRP39 family.</text>
</comment>
<organism evidence="7 8">
    <name type="scientific">Geotrichum candidum</name>
    <name type="common">Oospora lactis</name>
    <name type="synonym">Dipodascus geotrichum</name>
    <dbReference type="NCBI Taxonomy" id="1173061"/>
    <lineage>
        <taxon>Eukaryota</taxon>
        <taxon>Fungi</taxon>
        <taxon>Dikarya</taxon>
        <taxon>Ascomycota</taxon>
        <taxon>Saccharomycotina</taxon>
        <taxon>Dipodascomycetes</taxon>
        <taxon>Dipodascales</taxon>
        <taxon>Dipodascaceae</taxon>
        <taxon>Geotrichum</taxon>
    </lineage>
</organism>
<keyword evidence="5" id="KW-0539">Nucleus</keyword>
<proteinExistence type="inferred from homology"/>
<dbReference type="Gene3D" id="1.25.40.10">
    <property type="entry name" value="Tetratricopeptide repeat domain"/>
    <property type="match status" value="2"/>
</dbReference>